<dbReference type="Gene3D" id="3.10.129.10">
    <property type="entry name" value="Hotdog Thioesterase"/>
    <property type="match status" value="1"/>
</dbReference>
<keyword evidence="12" id="KW-0966">Cell projection</keyword>
<comment type="subcellular location">
    <subcellularLocation>
        <location evidence="3">Cell projection</location>
        <location evidence="3">Ruffle membrane</location>
    </subcellularLocation>
    <subcellularLocation>
        <location evidence="2">Cytoplasm</location>
    </subcellularLocation>
    <subcellularLocation>
        <location evidence="1">Membrane</location>
        <topology evidence="1">Peripheral membrane protein</topology>
    </subcellularLocation>
</comment>
<accession>A0A1G7QPS6</accession>
<evidence type="ECO:0000256" key="11">
    <source>
        <dbReference type="ARBA" id="ARBA00023136"/>
    </source>
</evidence>
<dbReference type="GO" id="GO:0006631">
    <property type="term" value="P:fatty acid metabolic process"/>
    <property type="evidence" value="ECO:0007669"/>
    <property type="project" value="UniProtKB-KW"/>
</dbReference>
<evidence type="ECO:0000256" key="5">
    <source>
        <dbReference type="ARBA" id="ARBA00022490"/>
    </source>
</evidence>
<evidence type="ECO:0000256" key="19">
    <source>
        <dbReference type="ARBA" id="ARBA00047588"/>
    </source>
</evidence>
<keyword evidence="11" id="KW-0472">Membrane</keyword>
<comment type="catalytic activity">
    <reaction evidence="13">
        <text>(5Z,8Z,11Z,14Z)-eicosatetraenoyl-CoA + H2O = (5Z,8Z,11Z,14Z)-eicosatetraenoate + CoA + H(+)</text>
        <dbReference type="Rhea" id="RHEA:40151"/>
        <dbReference type="ChEBI" id="CHEBI:15377"/>
        <dbReference type="ChEBI" id="CHEBI:15378"/>
        <dbReference type="ChEBI" id="CHEBI:32395"/>
        <dbReference type="ChEBI" id="CHEBI:57287"/>
        <dbReference type="ChEBI" id="CHEBI:57368"/>
    </reaction>
    <physiologicalReaction direction="left-to-right" evidence="13">
        <dbReference type="Rhea" id="RHEA:40152"/>
    </physiologicalReaction>
</comment>
<evidence type="ECO:0000256" key="2">
    <source>
        <dbReference type="ARBA" id="ARBA00004496"/>
    </source>
</evidence>
<evidence type="ECO:0000256" key="10">
    <source>
        <dbReference type="ARBA" id="ARBA00023098"/>
    </source>
</evidence>
<evidence type="ECO:0000313" key="25">
    <source>
        <dbReference type="EMBL" id="SDG00536.1"/>
    </source>
</evidence>
<evidence type="ECO:0000256" key="17">
    <source>
        <dbReference type="ARBA" id="ARBA00040123"/>
    </source>
</evidence>
<dbReference type="GO" id="GO:0016020">
    <property type="term" value="C:membrane"/>
    <property type="evidence" value="ECO:0007669"/>
    <property type="project" value="UniProtKB-SubCell"/>
</dbReference>
<evidence type="ECO:0000256" key="22">
    <source>
        <dbReference type="ARBA" id="ARBA00048074"/>
    </source>
</evidence>
<comment type="catalytic activity">
    <reaction evidence="19">
        <text>octanoyl-CoA + H2O = octanoate + CoA + H(+)</text>
        <dbReference type="Rhea" id="RHEA:30143"/>
        <dbReference type="ChEBI" id="CHEBI:15377"/>
        <dbReference type="ChEBI" id="CHEBI:15378"/>
        <dbReference type="ChEBI" id="CHEBI:25646"/>
        <dbReference type="ChEBI" id="CHEBI:57287"/>
        <dbReference type="ChEBI" id="CHEBI:57386"/>
    </reaction>
    <physiologicalReaction direction="left-to-right" evidence="19">
        <dbReference type="Rhea" id="RHEA:30144"/>
    </physiologicalReaction>
</comment>
<comment type="catalytic activity">
    <reaction evidence="21">
        <text>decanoyl-CoA + H2O = decanoate + CoA + H(+)</text>
        <dbReference type="Rhea" id="RHEA:40059"/>
        <dbReference type="ChEBI" id="CHEBI:15377"/>
        <dbReference type="ChEBI" id="CHEBI:15378"/>
        <dbReference type="ChEBI" id="CHEBI:27689"/>
        <dbReference type="ChEBI" id="CHEBI:57287"/>
        <dbReference type="ChEBI" id="CHEBI:61430"/>
    </reaction>
    <physiologicalReaction direction="left-to-right" evidence="21">
        <dbReference type="Rhea" id="RHEA:40060"/>
    </physiologicalReaction>
</comment>
<dbReference type="InterPro" id="IPR006683">
    <property type="entry name" value="Thioestr_dom"/>
</dbReference>
<keyword evidence="10" id="KW-0443">Lipid metabolism</keyword>
<dbReference type="GO" id="GO:0016787">
    <property type="term" value="F:hydrolase activity"/>
    <property type="evidence" value="ECO:0007669"/>
    <property type="project" value="UniProtKB-KW"/>
</dbReference>
<protein>
    <recommendedName>
        <fullName evidence="17">Acyl-coenzyme A thioesterase THEM4</fullName>
        <ecNumber evidence="16">3.1.2.2</ecNumber>
    </recommendedName>
    <alternativeName>
        <fullName evidence="18">Thioesterase superfamily member 4</fullName>
    </alternativeName>
</protein>
<dbReference type="PANTHER" id="PTHR12418:SF19">
    <property type="entry name" value="ACYL-COENZYME A THIOESTERASE THEM4"/>
    <property type="match status" value="1"/>
</dbReference>
<comment type="catalytic activity">
    <reaction evidence="20">
        <text>hexadecanoyl-CoA + H2O = hexadecanoate + CoA + H(+)</text>
        <dbReference type="Rhea" id="RHEA:16645"/>
        <dbReference type="ChEBI" id="CHEBI:7896"/>
        <dbReference type="ChEBI" id="CHEBI:15377"/>
        <dbReference type="ChEBI" id="CHEBI:15378"/>
        <dbReference type="ChEBI" id="CHEBI:57287"/>
        <dbReference type="ChEBI" id="CHEBI:57379"/>
        <dbReference type="EC" id="3.1.2.2"/>
    </reaction>
    <physiologicalReaction direction="left-to-right" evidence="20">
        <dbReference type="Rhea" id="RHEA:16646"/>
    </physiologicalReaction>
</comment>
<evidence type="ECO:0000256" key="8">
    <source>
        <dbReference type="ARBA" id="ARBA00022832"/>
    </source>
</evidence>
<evidence type="ECO:0000256" key="14">
    <source>
        <dbReference type="ARBA" id="ARBA00037002"/>
    </source>
</evidence>
<comment type="similarity">
    <text evidence="15">Belongs to the THEM4/THEM5 thioesterase family.</text>
</comment>
<dbReference type="EC" id="3.1.2.2" evidence="16"/>
<comment type="catalytic activity">
    <reaction evidence="22">
        <text>dodecanoyl-CoA + H2O = dodecanoate + CoA + H(+)</text>
        <dbReference type="Rhea" id="RHEA:30135"/>
        <dbReference type="ChEBI" id="CHEBI:15377"/>
        <dbReference type="ChEBI" id="CHEBI:15378"/>
        <dbReference type="ChEBI" id="CHEBI:18262"/>
        <dbReference type="ChEBI" id="CHEBI:57287"/>
        <dbReference type="ChEBI" id="CHEBI:57375"/>
    </reaction>
    <physiologicalReaction direction="left-to-right" evidence="22">
        <dbReference type="Rhea" id="RHEA:30136"/>
    </physiologicalReaction>
</comment>
<feature type="domain" description="Thioesterase" evidence="24">
    <location>
        <begin position="127"/>
        <end position="190"/>
    </location>
</feature>
<evidence type="ECO:0000313" key="26">
    <source>
        <dbReference type="Proteomes" id="UP000198863"/>
    </source>
</evidence>
<comment type="catalytic activity">
    <reaction evidence="23">
        <text>tetradecanoyl-CoA + H2O = tetradecanoate + CoA + H(+)</text>
        <dbReference type="Rhea" id="RHEA:40119"/>
        <dbReference type="ChEBI" id="CHEBI:15377"/>
        <dbReference type="ChEBI" id="CHEBI:15378"/>
        <dbReference type="ChEBI" id="CHEBI:30807"/>
        <dbReference type="ChEBI" id="CHEBI:57287"/>
        <dbReference type="ChEBI" id="CHEBI:57385"/>
    </reaction>
    <physiologicalReaction direction="left-to-right" evidence="23">
        <dbReference type="Rhea" id="RHEA:40120"/>
    </physiologicalReaction>
</comment>
<evidence type="ECO:0000256" key="4">
    <source>
        <dbReference type="ARBA" id="ARBA00022475"/>
    </source>
</evidence>
<evidence type="ECO:0000256" key="13">
    <source>
        <dbReference type="ARBA" id="ARBA00035852"/>
    </source>
</evidence>
<dbReference type="InterPro" id="IPR029069">
    <property type="entry name" value="HotDog_dom_sf"/>
</dbReference>
<dbReference type="Proteomes" id="UP000198863">
    <property type="component" value="Unassembled WGS sequence"/>
</dbReference>
<keyword evidence="8" id="KW-0276">Fatty acid metabolism</keyword>
<evidence type="ECO:0000256" key="12">
    <source>
        <dbReference type="ARBA" id="ARBA00023273"/>
    </source>
</evidence>
<evidence type="ECO:0000256" key="3">
    <source>
        <dbReference type="ARBA" id="ARBA00004632"/>
    </source>
</evidence>
<keyword evidence="9" id="KW-0809">Transit peptide</keyword>
<keyword evidence="5" id="KW-0963">Cytoplasm</keyword>
<keyword evidence="7" id="KW-0378">Hydrolase</keyword>
<gene>
    <name evidence="25" type="ORF">SAMN05660324_1571</name>
</gene>
<keyword evidence="26" id="KW-1185">Reference proteome</keyword>
<evidence type="ECO:0000256" key="7">
    <source>
        <dbReference type="ARBA" id="ARBA00022801"/>
    </source>
</evidence>
<organism evidence="25 26">
    <name type="scientific">Klenkia brasiliensis</name>
    <dbReference type="NCBI Taxonomy" id="333142"/>
    <lineage>
        <taxon>Bacteria</taxon>
        <taxon>Bacillati</taxon>
        <taxon>Actinomycetota</taxon>
        <taxon>Actinomycetes</taxon>
        <taxon>Geodermatophilales</taxon>
        <taxon>Geodermatophilaceae</taxon>
        <taxon>Klenkia</taxon>
    </lineage>
</organism>
<dbReference type="GO" id="GO:0005737">
    <property type="term" value="C:cytoplasm"/>
    <property type="evidence" value="ECO:0007669"/>
    <property type="project" value="UniProtKB-SubCell"/>
</dbReference>
<comment type="catalytic activity">
    <reaction evidence="14">
        <text>(9Z)-octadecenoyl-CoA + H2O = (9Z)-octadecenoate + CoA + H(+)</text>
        <dbReference type="Rhea" id="RHEA:40139"/>
        <dbReference type="ChEBI" id="CHEBI:15377"/>
        <dbReference type="ChEBI" id="CHEBI:15378"/>
        <dbReference type="ChEBI" id="CHEBI:30823"/>
        <dbReference type="ChEBI" id="CHEBI:57287"/>
        <dbReference type="ChEBI" id="CHEBI:57387"/>
    </reaction>
    <physiologicalReaction direction="left-to-right" evidence="14">
        <dbReference type="Rhea" id="RHEA:40140"/>
    </physiologicalReaction>
</comment>
<evidence type="ECO:0000256" key="21">
    <source>
        <dbReference type="ARBA" id="ARBA00047969"/>
    </source>
</evidence>
<evidence type="ECO:0000256" key="23">
    <source>
        <dbReference type="ARBA" id="ARBA00048180"/>
    </source>
</evidence>
<keyword evidence="4" id="KW-1003">Cell membrane</keyword>
<evidence type="ECO:0000256" key="20">
    <source>
        <dbReference type="ARBA" id="ARBA00047734"/>
    </source>
</evidence>
<dbReference type="OrthoDB" id="9813282at2"/>
<dbReference type="PANTHER" id="PTHR12418">
    <property type="entry name" value="ACYL-COENZYME A THIOESTERASE THEM4"/>
    <property type="match status" value="1"/>
</dbReference>
<sequence length="243" mass="25356">MTSPATPWGASPPDTFSPDPELQAAVTELGAAVRDLLETSVATTVAPGEQADVAAGVRELTARLAATTRDRHTLSALDDLPTFRRTYSPVSGVGHGFAPPVQFRREGDTVVGECTLGLRHEGPPAHSHGGMTAMLMDQLLGSTAFLAGRWGMTAHLGLEYRGAVPLQTPLVLVGRVADVSGRKTVVTGTVALAAEPDRELVRGEGVFVSPRPELLERYFGDLTTADGGRAPGHAQAATDGSTL</sequence>
<dbReference type="EMBL" id="FNCF01000002">
    <property type="protein sequence ID" value="SDG00536.1"/>
    <property type="molecule type" value="Genomic_DNA"/>
</dbReference>
<dbReference type="InterPro" id="IPR052365">
    <property type="entry name" value="THEM4/THEM5_acyl-CoA_thioest"/>
</dbReference>
<name>A0A1G7QPS6_9ACTN</name>
<dbReference type="SUPFAM" id="SSF54637">
    <property type="entry name" value="Thioesterase/thiol ester dehydrase-isomerase"/>
    <property type="match status" value="1"/>
</dbReference>
<evidence type="ECO:0000256" key="15">
    <source>
        <dbReference type="ARBA" id="ARBA00038456"/>
    </source>
</evidence>
<keyword evidence="6" id="KW-0053">Apoptosis</keyword>
<dbReference type="Pfam" id="PF03061">
    <property type="entry name" value="4HBT"/>
    <property type="match status" value="1"/>
</dbReference>
<proteinExistence type="inferred from homology"/>
<evidence type="ECO:0000256" key="1">
    <source>
        <dbReference type="ARBA" id="ARBA00004170"/>
    </source>
</evidence>
<dbReference type="RefSeq" id="WP_091061011.1">
    <property type="nucleotide sequence ID" value="NZ_FNCF01000002.1"/>
</dbReference>
<evidence type="ECO:0000256" key="9">
    <source>
        <dbReference type="ARBA" id="ARBA00022946"/>
    </source>
</evidence>
<evidence type="ECO:0000256" key="6">
    <source>
        <dbReference type="ARBA" id="ARBA00022703"/>
    </source>
</evidence>
<reference evidence="26" key="1">
    <citation type="submission" date="2016-10" db="EMBL/GenBank/DDBJ databases">
        <authorList>
            <person name="Varghese N."/>
            <person name="Submissions S."/>
        </authorList>
    </citation>
    <scope>NUCLEOTIDE SEQUENCE [LARGE SCALE GENOMIC DNA]</scope>
    <source>
        <strain evidence="26">DSM 44526</strain>
    </source>
</reference>
<evidence type="ECO:0000259" key="24">
    <source>
        <dbReference type="Pfam" id="PF03061"/>
    </source>
</evidence>
<dbReference type="AlphaFoldDB" id="A0A1G7QPS6"/>
<evidence type="ECO:0000256" key="18">
    <source>
        <dbReference type="ARBA" id="ARBA00043210"/>
    </source>
</evidence>
<evidence type="ECO:0000256" key="16">
    <source>
        <dbReference type="ARBA" id="ARBA00038848"/>
    </source>
</evidence>